<dbReference type="STRING" id="60172.A0A1V6R9Y9"/>
<reference evidence="2" key="1">
    <citation type="journal article" date="2017" name="Nat. Microbiol.">
        <title>Global analysis of biosynthetic gene clusters reveals vast potential of secondary metabolite production in Penicillium species.</title>
        <authorList>
            <person name="Nielsen J.C."/>
            <person name="Grijseels S."/>
            <person name="Prigent S."/>
            <person name="Ji B."/>
            <person name="Dainat J."/>
            <person name="Nielsen K.F."/>
            <person name="Frisvad J.C."/>
            <person name="Workman M."/>
            <person name="Nielsen J."/>
        </authorList>
    </citation>
    <scope>NUCLEOTIDE SEQUENCE [LARGE SCALE GENOMIC DNA]</scope>
    <source>
        <strain evidence="2">IBT 29525</strain>
    </source>
</reference>
<evidence type="ECO:0000313" key="2">
    <source>
        <dbReference type="Proteomes" id="UP000191612"/>
    </source>
</evidence>
<protein>
    <recommendedName>
        <fullName evidence="3">Protein kinase domain-containing protein</fullName>
    </recommendedName>
</protein>
<keyword evidence="2" id="KW-1185">Reference proteome</keyword>
<comment type="caution">
    <text evidence="1">The sequence shown here is derived from an EMBL/GenBank/DDBJ whole genome shotgun (WGS) entry which is preliminary data.</text>
</comment>
<dbReference type="Proteomes" id="UP000191612">
    <property type="component" value="Unassembled WGS sequence"/>
</dbReference>
<dbReference type="SUPFAM" id="SSF56112">
    <property type="entry name" value="Protein kinase-like (PK-like)"/>
    <property type="match status" value="1"/>
</dbReference>
<dbReference type="Gene3D" id="1.10.510.10">
    <property type="entry name" value="Transferase(Phosphotransferase) domain 1"/>
    <property type="match status" value="1"/>
</dbReference>
<sequence length="202" mass="22863">MPATRNRNHRDDTASCSFVSNQEQQLPTDCSSMNTTTTKPGNARHSKWFKQILEAVVVIHSFGVIHSDLALRQFFVHLGDFGSSQSPGYPALDYEKTSHCLPRDYELPNTESSDILLWGLPFYKLVAGKAPFIDNIRSSILRLKNDIRGSTFPIFQIINMKISYLAAREGNLQQQRKCSTFIYNHDVSCNACAFLVCDLLIR</sequence>
<name>A0A1V6R9Y9_9EURO</name>
<evidence type="ECO:0008006" key="3">
    <source>
        <dbReference type="Google" id="ProtNLM"/>
    </source>
</evidence>
<proteinExistence type="predicted"/>
<dbReference type="AlphaFoldDB" id="A0A1V6R9Y9"/>
<evidence type="ECO:0000313" key="1">
    <source>
        <dbReference type="EMBL" id="OQD98414.1"/>
    </source>
</evidence>
<dbReference type="EMBL" id="MDYO01000009">
    <property type="protein sequence ID" value="OQD98414.1"/>
    <property type="molecule type" value="Genomic_DNA"/>
</dbReference>
<accession>A0A1V6R9Y9</accession>
<gene>
    <name evidence="1" type="ORF">PENSOL_c009G00629</name>
</gene>
<dbReference type="InterPro" id="IPR011009">
    <property type="entry name" value="Kinase-like_dom_sf"/>
</dbReference>
<organism evidence="1 2">
    <name type="scientific">Penicillium solitum</name>
    <dbReference type="NCBI Taxonomy" id="60172"/>
    <lineage>
        <taxon>Eukaryota</taxon>
        <taxon>Fungi</taxon>
        <taxon>Dikarya</taxon>
        <taxon>Ascomycota</taxon>
        <taxon>Pezizomycotina</taxon>
        <taxon>Eurotiomycetes</taxon>
        <taxon>Eurotiomycetidae</taxon>
        <taxon>Eurotiales</taxon>
        <taxon>Aspergillaceae</taxon>
        <taxon>Penicillium</taxon>
    </lineage>
</organism>